<organism evidence="2 3">
    <name type="scientific">Cryptolaemus montrouzieri</name>
    <dbReference type="NCBI Taxonomy" id="559131"/>
    <lineage>
        <taxon>Eukaryota</taxon>
        <taxon>Metazoa</taxon>
        <taxon>Ecdysozoa</taxon>
        <taxon>Arthropoda</taxon>
        <taxon>Hexapoda</taxon>
        <taxon>Insecta</taxon>
        <taxon>Pterygota</taxon>
        <taxon>Neoptera</taxon>
        <taxon>Endopterygota</taxon>
        <taxon>Coleoptera</taxon>
        <taxon>Polyphaga</taxon>
        <taxon>Cucujiformia</taxon>
        <taxon>Coccinelloidea</taxon>
        <taxon>Coccinellidae</taxon>
        <taxon>Scymninae</taxon>
        <taxon>Scymnini</taxon>
        <taxon>Cryptolaemus</taxon>
    </lineage>
</organism>
<dbReference type="AlphaFoldDB" id="A0ABD2PCN4"/>
<comment type="caution">
    <text evidence="2">The sequence shown here is derived from an EMBL/GenBank/DDBJ whole genome shotgun (WGS) entry which is preliminary data.</text>
</comment>
<dbReference type="EMBL" id="JABFTP020000185">
    <property type="protein sequence ID" value="KAL3288565.1"/>
    <property type="molecule type" value="Genomic_DNA"/>
</dbReference>
<evidence type="ECO:0000256" key="1">
    <source>
        <dbReference type="SAM" id="MobiDB-lite"/>
    </source>
</evidence>
<protein>
    <submittedName>
        <fullName evidence="2">Uncharacterized protein</fullName>
    </submittedName>
</protein>
<feature type="compositionally biased region" description="Basic and acidic residues" evidence="1">
    <location>
        <begin position="92"/>
        <end position="106"/>
    </location>
</feature>
<evidence type="ECO:0000313" key="3">
    <source>
        <dbReference type="Proteomes" id="UP001516400"/>
    </source>
</evidence>
<reference evidence="2 3" key="1">
    <citation type="journal article" date="2021" name="BMC Biol.">
        <title>Horizontally acquired antibacterial genes associated with adaptive radiation of ladybird beetles.</title>
        <authorList>
            <person name="Li H.S."/>
            <person name="Tang X.F."/>
            <person name="Huang Y.H."/>
            <person name="Xu Z.Y."/>
            <person name="Chen M.L."/>
            <person name="Du X.Y."/>
            <person name="Qiu B.Y."/>
            <person name="Chen P.T."/>
            <person name="Zhang W."/>
            <person name="Slipinski A."/>
            <person name="Escalona H.E."/>
            <person name="Waterhouse R.M."/>
            <person name="Zwick A."/>
            <person name="Pang H."/>
        </authorList>
    </citation>
    <scope>NUCLEOTIDE SEQUENCE [LARGE SCALE GENOMIC DNA]</scope>
    <source>
        <strain evidence="2">SYSU2018</strain>
    </source>
</reference>
<feature type="compositionally biased region" description="Acidic residues" evidence="1">
    <location>
        <begin position="80"/>
        <end position="91"/>
    </location>
</feature>
<accession>A0ABD2PCN4</accession>
<sequence>MNSPIKIEFVSYSTKREILSRGIKLKGTGVVISHDLTQQPRKEISILRKHMKKARTSGKQIYIKRDRLVIDNKQFTVGELEEREIESEDDNLGEKTTKPRDTKETTGSRGQAEGKNQFKYNIRIGAKNLKIDPNLK</sequence>
<evidence type="ECO:0000313" key="2">
    <source>
        <dbReference type="EMBL" id="KAL3288565.1"/>
    </source>
</evidence>
<keyword evidence="3" id="KW-1185">Reference proteome</keyword>
<gene>
    <name evidence="2" type="ORF">HHI36_003004</name>
</gene>
<proteinExistence type="predicted"/>
<feature type="region of interest" description="Disordered" evidence="1">
    <location>
        <begin position="80"/>
        <end position="119"/>
    </location>
</feature>
<dbReference type="Proteomes" id="UP001516400">
    <property type="component" value="Unassembled WGS sequence"/>
</dbReference>
<name>A0ABD2PCN4_9CUCU</name>